<keyword evidence="2" id="KW-1185">Reference proteome</keyword>
<proteinExistence type="predicted"/>
<dbReference type="AlphaFoldDB" id="A0A5C6AQI9"/>
<reference evidence="1 2" key="1">
    <citation type="submission" date="2019-02" db="EMBL/GenBank/DDBJ databases">
        <title>Deep-cultivation of Planctomycetes and their phenomic and genomic characterization uncovers novel biology.</title>
        <authorList>
            <person name="Wiegand S."/>
            <person name="Jogler M."/>
            <person name="Boedeker C."/>
            <person name="Pinto D."/>
            <person name="Vollmers J."/>
            <person name="Rivas-Marin E."/>
            <person name="Kohn T."/>
            <person name="Peeters S.H."/>
            <person name="Heuer A."/>
            <person name="Rast P."/>
            <person name="Oberbeckmann S."/>
            <person name="Bunk B."/>
            <person name="Jeske O."/>
            <person name="Meyerdierks A."/>
            <person name="Storesund J.E."/>
            <person name="Kallscheuer N."/>
            <person name="Luecker S."/>
            <person name="Lage O.M."/>
            <person name="Pohl T."/>
            <person name="Merkel B.J."/>
            <person name="Hornburger P."/>
            <person name="Mueller R.-W."/>
            <person name="Bruemmer F."/>
            <person name="Labrenz M."/>
            <person name="Spormann A.M."/>
            <person name="Op Den Camp H."/>
            <person name="Overmann J."/>
            <person name="Amann R."/>
            <person name="Jetten M.S.M."/>
            <person name="Mascher T."/>
            <person name="Medema M.H."/>
            <person name="Devos D.P."/>
            <person name="Kaster A.-K."/>
            <person name="Ovreas L."/>
            <person name="Rohde M."/>
            <person name="Galperin M.Y."/>
            <person name="Jogler C."/>
        </authorList>
    </citation>
    <scope>NUCLEOTIDE SEQUENCE [LARGE SCALE GENOMIC DNA]</scope>
    <source>
        <strain evidence="1 2">Pla100</strain>
    </source>
</reference>
<dbReference type="Proteomes" id="UP000316213">
    <property type="component" value="Unassembled WGS sequence"/>
</dbReference>
<sequence length="76" mass="8457">MNHVRQLAVALATEDAVFSVVQTTIGRQHESDWERKRIVVRGAAHGIGLPIPRRVADQDDRNALNPKLARTRCGNC</sequence>
<dbReference type="EMBL" id="SJPM01000002">
    <property type="protein sequence ID" value="TWU01721.1"/>
    <property type="molecule type" value="Genomic_DNA"/>
</dbReference>
<gene>
    <name evidence="1" type="ORF">Pla100_14560</name>
</gene>
<name>A0A5C6AQI9_9BACT</name>
<protein>
    <submittedName>
        <fullName evidence="1">Uncharacterized protein</fullName>
    </submittedName>
</protein>
<comment type="caution">
    <text evidence="1">The sequence shown here is derived from an EMBL/GenBank/DDBJ whole genome shotgun (WGS) entry which is preliminary data.</text>
</comment>
<evidence type="ECO:0000313" key="2">
    <source>
        <dbReference type="Proteomes" id="UP000316213"/>
    </source>
</evidence>
<evidence type="ECO:0000313" key="1">
    <source>
        <dbReference type="EMBL" id="TWU01721.1"/>
    </source>
</evidence>
<accession>A0A5C6AQI9</accession>
<organism evidence="1 2">
    <name type="scientific">Neorhodopirellula pilleata</name>
    <dbReference type="NCBI Taxonomy" id="2714738"/>
    <lineage>
        <taxon>Bacteria</taxon>
        <taxon>Pseudomonadati</taxon>
        <taxon>Planctomycetota</taxon>
        <taxon>Planctomycetia</taxon>
        <taxon>Pirellulales</taxon>
        <taxon>Pirellulaceae</taxon>
        <taxon>Neorhodopirellula</taxon>
    </lineage>
</organism>